<dbReference type="Proteomes" id="UP001220256">
    <property type="component" value="Unassembled WGS sequence"/>
</dbReference>
<accession>A0ABQ8WW66</accession>
<organism evidence="1 2">
    <name type="scientific">Penicillium chrysogenum</name>
    <name type="common">Penicillium notatum</name>
    <dbReference type="NCBI Taxonomy" id="5076"/>
    <lineage>
        <taxon>Eukaryota</taxon>
        <taxon>Fungi</taxon>
        <taxon>Dikarya</taxon>
        <taxon>Ascomycota</taxon>
        <taxon>Pezizomycotina</taxon>
        <taxon>Eurotiomycetes</taxon>
        <taxon>Eurotiomycetidae</taxon>
        <taxon>Eurotiales</taxon>
        <taxon>Aspergillaceae</taxon>
        <taxon>Penicillium</taxon>
        <taxon>Penicillium chrysogenum species complex</taxon>
    </lineage>
</organism>
<proteinExistence type="predicted"/>
<sequence length="436" mass="48902">CLSCLQQRDVARRFSGESSQSLVCTSTVFPSPLSAPKMASMTSPCHQEACGMPGPEVEVVKQRYSLITPVQRLSTSAPGRHTKKANRLFTKAISDEVRDDDLIWVHDYNLMLLPEILRKELARSKQSVKVGFFLHTPFPSREIYRILPMRNEILLGVSHCGIIGLHAYDYTRHFLSSCSRLLGLDRTPNWIEIQGKIVPAVLSRSALIQISPNKFFEKRMTRSALRGWNKSSRASSSSLVLSVRTTLRECRRSCMGRSANLLWVGKVVNRRTKPTRCRRVSKPAAVVNESVGRIKGKFTTVEYMPIHFLYKSVNTHELVALYAASNACVVSSTRDVMNLMAYNYIASQQKFDGVLCLSGFAGAAQSLNDSRPVELASAYREAVTMDDEQRILKLAKLDKDVPKCTIYERWSFPSCEAAANLISSAIWGQSFFTELT</sequence>
<dbReference type="EMBL" id="JAPVEB010000001">
    <property type="protein sequence ID" value="KAJ5283289.1"/>
    <property type="molecule type" value="Genomic_DNA"/>
</dbReference>
<evidence type="ECO:0000313" key="2">
    <source>
        <dbReference type="Proteomes" id="UP001220256"/>
    </source>
</evidence>
<dbReference type="Gene3D" id="3.40.50.2000">
    <property type="entry name" value="Glycogen Phosphorylase B"/>
    <property type="match status" value="2"/>
</dbReference>
<gene>
    <name evidence="1" type="ORF">N7505_001269</name>
</gene>
<dbReference type="Pfam" id="PF00982">
    <property type="entry name" value="Glyco_transf_20"/>
    <property type="match status" value="2"/>
</dbReference>
<dbReference type="PANTHER" id="PTHR10788">
    <property type="entry name" value="TREHALOSE-6-PHOSPHATE SYNTHASE"/>
    <property type="match status" value="1"/>
</dbReference>
<name>A0ABQ8WW66_PENCH</name>
<comment type="caution">
    <text evidence="1">The sequence shown here is derived from an EMBL/GenBank/DDBJ whole genome shotgun (WGS) entry which is preliminary data.</text>
</comment>
<evidence type="ECO:0000313" key="1">
    <source>
        <dbReference type="EMBL" id="KAJ5283289.1"/>
    </source>
</evidence>
<protein>
    <submittedName>
        <fullName evidence="1">Alpha-trehalose-phosphate synthase</fullName>
    </submittedName>
</protein>
<dbReference type="PANTHER" id="PTHR10788:SF106">
    <property type="entry name" value="BCDNA.GH08860"/>
    <property type="match status" value="1"/>
</dbReference>
<dbReference type="SUPFAM" id="SSF53756">
    <property type="entry name" value="UDP-Glycosyltransferase/glycogen phosphorylase"/>
    <property type="match status" value="1"/>
</dbReference>
<reference evidence="1 2" key="1">
    <citation type="journal article" date="2023" name="IMA Fungus">
        <title>Comparative genomic study of the Penicillium genus elucidates a diverse pangenome and 15 lateral gene transfer events.</title>
        <authorList>
            <person name="Petersen C."/>
            <person name="Sorensen T."/>
            <person name="Nielsen M.R."/>
            <person name="Sondergaard T.E."/>
            <person name="Sorensen J.L."/>
            <person name="Fitzpatrick D.A."/>
            <person name="Frisvad J.C."/>
            <person name="Nielsen K.L."/>
        </authorList>
    </citation>
    <scope>NUCLEOTIDE SEQUENCE [LARGE SCALE GENOMIC DNA]</scope>
    <source>
        <strain evidence="1 2">IBT 3361</strain>
    </source>
</reference>
<keyword evidence="2" id="KW-1185">Reference proteome</keyword>
<feature type="non-terminal residue" evidence="1">
    <location>
        <position position="1"/>
    </location>
</feature>
<dbReference type="InterPro" id="IPR001830">
    <property type="entry name" value="Glyco_trans_20"/>
</dbReference>